<name>A0ABU9B869_9BURK</name>
<dbReference type="PANTHER" id="PTHR34773:SF1">
    <property type="entry name" value="FLAGELLAR SECRETION CHAPERONE FLIS"/>
    <property type="match status" value="1"/>
</dbReference>
<keyword evidence="3 6" id="KW-0963">Cytoplasm</keyword>
<evidence type="ECO:0000313" key="8">
    <source>
        <dbReference type="Proteomes" id="UP001368500"/>
    </source>
</evidence>
<dbReference type="Gene3D" id="1.20.120.340">
    <property type="entry name" value="Flagellar protein FliS"/>
    <property type="match status" value="1"/>
</dbReference>
<dbReference type="Pfam" id="PF02561">
    <property type="entry name" value="FliS"/>
    <property type="match status" value="1"/>
</dbReference>
<keyword evidence="8" id="KW-1185">Reference proteome</keyword>
<evidence type="ECO:0000256" key="6">
    <source>
        <dbReference type="PIRNR" id="PIRNR039090"/>
    </source>
</evidence>
<evidence type="ECO:0000313" key="7">
    <source>
        <dbReference type="EMBL" id="MEK8025217.1"/>
    </source>
</evidence>
<dbReference type="InterPro" id="IPR036584">
    <property type="entry name" value="FliS_sf"/>
</dbReference>
<evidence type="ECO:0000256" key="5">
    <source>
        <dbReference type="ARBA" id="ARBA00023186"/>
    </source>
</evidence>
<evidence type="ECO:0000256" key="3">
    <source>
        <dbReference type="ARBA" id="ARBA00022490"/>
    </source>
</evidence>
<dbReference type="EMBL" id="JBBUTF010000004">
    <property type="protein sequence ID" value="MEK8025217.1"/>
    <property type="molecule type" value="Genomic_DNA"/>
</dbReference>
<dbReference type="Proteomes" id="UP001368500">
    <property type="component" value="Unassembled WGS sequence"/>
</dbReference>
<keyword evidence="7" id="KW-0966">Cell projection</keyword>
<keyword evidence="5" id="KW-0143">Chaperone</keyword>
<organism evidence="7 8">
    <name type="scientific">Pseudaquabacterium rugosum</name>
    <dbReference type="NCBI Taxonomy" id="2984194"/>
    <lineage>
        <taxon>Bacteria</taxon>
        <taxon>Pseudomonadati</taxon>
        <taxon>Pseudomonadota</taxon>
        <taxon>Betaproteobacteria</taxon>
        <taxon>Burkholderiales</taxon>
        <taxon>Sphaerotilaceae</taxon>
        <taxon>Pseudaquabacterium</taxon>
    </lineage>
</organism>
<reference evidence="7 8" key="1">
    <citation type="submission" date="2024-04" db="EMBL/GenBank/DDBJ databases">
        <title>Novel species of the genus Ideonella isolated from streams.</title>
        <authorList>
            <person name="Lu H."/>
        </authorList>
    </citation>
    <scope>NUCLEOTIDE SEQUENCE [LARGE SCALE GENOMIC DNA]</scope>
    <source>
        <strain evidence="7 8">BYS139W</strain>
    </source>
</reference>
<dbReference type="NCBIfam" id="TIGR00208">
    <property type="entry name" value="fliS"/>
    <property type="match status" value="1"/>
</dbReference>
<comment type="similarity">
    <text evidence="2 6">Belongs to the FliS family.</text>
</comment>
<keyword evidence="4 6" id="KW-1005">Bacterial flagellum biogenesis</keyword>
<dbReference type="PIRSF" id="PIRSF039090">
    <property type="entry name" value="Flis"/>
    <property type="match status" value="1"/>
</dbReference>
<keyword evidence="7" id="KW-0969">Cilium</keyword>
<keyword evidence="7" id="KW-0282">Flagellum</keyword>
<protein>
    <recommendedName>
        <fullName evidence="6">Flagellar secretion chaperone FliS</fullName>
    </recommendedName>
</protein>
<dbReference type="PANTHER" id="PTHR34773">
    <property type="entry name" value="FLAGELLAR SECRETION CHAPERONE FLIS"/>
    <property type="match status" value="1"/>
</dbReference>
<comment type="subcellular location">
    <subcellularLocation>
        <location evidence="1 6">Cytoplasm</location>
        <location evidence="1 6">Cytosol</location>
    </subcellularLocation>
</comment>
<dbReference type="CDD" id="cd16098">
    <property type="entry name" value="FliS"/>
    <property type="match status" value="1"/>
</dbReference>
<gene>
    <name evidence="7" type="primary">fliS</name>
    <name evidence="7" type="ORF">AACH11_04480</name>
</gene>
<sequence>MSPNARARQFAGAYHHVGVQAQVATATPHGLVALLFEGFFAAVARARGAMRHGDMALKGQAIGHAVRIVDEGLKAALNIEAGGKLAADLADLYAYVALRLTQANLRNDETALDEACSLITPLHEAWMAIADEVGHVHAAAL</sequence>
<evidence type="ECO:0000256" key="4">
    <source>
        <dbReference type="ARBA" id="ARBA00022795"/>
    </source>
</evidence>
<evidence type="ECO:0000256" key="1">
    <source>
        <dbReference type="ARBA" id="ARBA00004514"/>
    </source>
</evidence>
<proteinExistence type="inferred from homology"/>
<dbReference type="SUPFAM" id="SSF101116">
    <property type="entry name" value="Flagellar export chaperone FliS"/>
    <property type="match status" value="1"/>
</dbReference>
<comment type="caution">
    <text evidence="7">The sequence shown here is derived from an EMBL/GenBank/DDBJ whole genome shotgun (WGS) entry which is preliminary data.</text>
</comment>
<evidence type="ECO:0000256" key="2">
    <source>
        <dbReference type="ARBA" id="ARBA00008787"/>
    </source>
</evidence>
<dbReference type="RefSeq" id="WP_341373005.1">
    <property type="nucleotide sequence ID" value="NZ_JBBUTF010000004.1"/>
</dbReference>
<accession>A0ABU9B869</accession>
<dbReference type="InterPro" id="IPR003713">
    <property type="entry name" value="FliS"/>
</dbReference>